<protein>
    <recommendedName>
        <fullName evidence="13">Olfactory receptor</fullName>
    </recommendedName>
</protein>
<comment type="caution">
    <text evidence="15">The sequence shown here is derived from an EMBL/GenBank/DDBJ whole genome shotgun (WGS) entry which is preliminary data.</text>
</comment>
<feature type="transmembrane region" description="Helical" evidence="13">
    <location>
        <begin position="272"/>
        <end position="292"/>
    </location>
</feature>
<gene>
    <name evidence="15" type="ORF">SUZIE_112695</name>
</gene>
<dbReference type="Gene3D" id="1.20.1070.10">
    <property type="entry name" value="Rhodopsin 7-helix transmembrane proteins"/>
    <property type="match status" value="1"/>
</dbReference>
<keyword evidence="10 12" id="KW-0675">Receptor</keyword>
<dbReference type="PROSITE" id="PS00237">
    <property type="entry name" value="G_PROTEIN_RECEP_F1_1"/>
    <property type="match status" value="1"/>
</dbReference>
<evidence type="ECO:0000256" key="2">
    <source>
        <dbReference type="ARBA" id="ARBA00010663"/>
    </source>
</evidence>
<evidence type="ECO:0000256" key="6">
    <source>
        <dbReference type="ARBA" id="ARBA00022725"/>
    </source>
</evidence>
<name>A0AA41MGG7_SCICA</name>
<dbReference type="InterPro" id="IPR017452">
    <property type="entry name" value="GPCR_Rhodpsn_7TM"/>
</dbReference>
<dbReference type="PANTHER" id="PTHR48001">
    <property type="entry name" value="OLFACTORY RECEPTOR"/>
    <property type="match status" value="1"/>
</dbReference>
<feature type="transmembrane region" description="Helical" evidence="13">
    <location>
        <begin position="98"/>
        <end position="120"/>
    </location>
</feature>
<feature type="transmembrane region" description="Helical" evidence="13">
    <location>
        <begin position="198"/>
        <end position="216"/>
    </location>
</feature>
<dbReference type="SUPFAM" id="SSF81321">
    <property type="entry name" value="Family A G protein-coupled receptor-like"/>
    <property type="match status" value="1"/>
</dbReference>
<feature type="transmembrane region" description="Helical" evidence="13">
    <location>
        <begin position="26"/>
        <end position="48"/>
    </location>
</feature>
<dbReference type="Proteomes" id="UP001166674">
    <property type="component" value="Unassembled WGS sequence"/>
</dbReference>
<dbReference type="Pfam" id="PF13853">
    <property type="entry name" value="7tm_4"/>
    <property type="match status" value="1"/>
</dbReference>
<dbReference type="AlphaFoldDB" id="A0AA41MGG7"/>
<dbReference type="EMBL" id="JAATJV010166248">
    <property type="protein sequence ID" value="MBZ3871389.1"/>
    <property type="molecule type" value="Genomic_DNA"/>
</dbReference>
<dbReference type="PROSITE" id="PS50262">
    <property type="entry name" value="G_PROTEIN_RECEP_F1_2"/>
    <property type="match status" value="1"/>
</dbReference>
<keyword evidence="5 12" id="KW-0812">Transmembrane</keyword>
<reference evidence="15" key="1">
    <citation type="submission" date="2020-03" db="EMBL/GenBank/DDBJ databases">
        <title>Studies in the Genomics of Life Span.</title>
        <authorList>
            <person name="Glass D."/>
        </authorList>
    </citation>
    <scope>NUCLEOTIDE SEQUENCE</scope>
    <source>
        <strain evidence="15">SUZIE</strain>
        <tissue evidence="15">Muscle</tissue>
    </source>
</reference>
<feature type="transmembrane region" description="Helical" evidence="13">
    <location>
        <begin position="60"/>
        <end position="78"/>
    </location>
</feature>
<sequence>MEGRKQTAIPKFLLLGLTDDPALQPLIFSFFLSLYLVTILGNLLIILVISSDPHLHTPMYFFLANLSFTDICISTTTIPKILTNIQAQDQSISYAGCLSQMCFVLIFGGLENCLLAVMAYDRYVAICHPLRYTVIMNPHLCVLLVLLCLLVTTVNALLHSLMVLRLSFCTDLEIAHFFCELTQVITLACSDTLINNLLVFWGTSLFAGIPLSRIIFSYAQIVSSILKIRSVGGRYKAFSTCGSHLSVVSLFYGTGFGVYMSSAVSDSSIKNVVASMMYMVVSQMLNPFIYSLRNREMKGTLGFLFTGKKKVHSPSFL</sequence>
<evidence type="ECO:0000256" key="10">
    <source>
        <dbReference type="ARBA" id="ARBA00023170"/>
    </source>
</evidence>
<evidence type="ECO:0000256" key="11">
    <source>
        <dbReference type="ARBA" id="ARBA00023224"/>
    </source>
</evidence>
<dbReference type="FunFam" id="1.20.1070.10:FF:000009">
    <property type="entry name" value="Olfactory receptor"/>
    <property type="match status" value="1"/>
</dbReference>
<evidence type="ECO:0000313" key="16">
    <source>
        <dbReference type="Proteomes" id="UP001166674"/>
    </source>
</evidence>
<dbReference type="CDD" id="cd15234">
    <property type="entry name" value="7tmA_OR7-like"/>
    <property type="match status" value="1"/>
</dbReference>
<dbReference type="GO" id="GO:0004984">
    <property type="term" value="F:olfactory receptor activity"/>
    <property type="evidence" value="ECO:0007669"/>
    <property type="project" value="InterPro"/>
</dbReference>
<evidence type="ECO:0000256" key="1">
    <source>
        <dbReference type="ARBA" id="ARBA00004651"/>
    </source>
</evidence>
<keyword evidence="4 13" id="KW-0716">Sensory transduction</keyword>
<dbReference type="GO" id="GO:0004930">
    <property type="term" value="F:G protein-coupled receptor activity"/>
    <property type="evidence" value="ECO:0007669"/>
    <property type="project" value="UniProtKB-KW"/>
</dbReference>
<evidence type="ECO:0000256" key="7">
    <source>
        <dbReference type="ARBA" id="ARBA00022989"/>
    </source>
</evidence>
<evidence type="ECO:0000259" key="14">
    <source>
        <dbReference type="PROSITE" id="PS50262"/>
    </source>
</evidence>
<accession>A0AA41MGG7</accession>
<evidence type="ECO:0000256" key="12">
    <source>
        <dbReference type="RuleBase" id="RU000688"/>
    </source>
</evidence>
<keyword evidence="3 13" id="KW-1003">Cell membrane</keyword>
<dbReference type="FunFam" id="1.10.1220.70:FF:000001">
    <property type="entry name" value="Olfactory receptor"/>
    <property type="match status" value="1"/>
</dbReference>
<keyword evidence="11 12" id="KW-0807">Transducer</keyword>
<dbReference type="PRINTS" id="PR00237">
    <property type="entry name" value="GPCRRHODOPSN"/>
</dbReference>
<keyword evidence="7 13" id="KW-1133">Transmembrane helix</keyword>
<dbReference type="GO" id="GO:0005886">
    <property type="term" value="C:plasma membrane"/>
    <property type="evidence" value="ECO:0007669"/>
    <property type="project" value="UniProtKB-SubCell"/>
</dbReference>
<keyword evidence="8 12" id="KW-0297">G-protein coupled receptor</keyword>
<feature type="transmembrane region" description="Helical" evidence="13">
    <location>
        <begin position="140"/>
        <end position="158"/>
    </location>
</feature>
<evidence type="ECO:0000256" key="5">
    <source>
        <dbReference type="ARBA" id="ARBA00022692"/>
    </source>
</evidence>
<dbReference type="InterPro" id="IPR000276">
    <property type="entry name" value="GPCR_Rhodpsn"/>
</dbReference>
<keyword evidence="6 13" id="KW-0552">Olfaction</keyword>
<feature type="domain" description="G-protein coupled receptors family 1 profile" evidence="14">
    <location>
        <begin position="41"/>
        <end position="290"/>
    </location>
</feature>
<evidence type="ECO:0000256" key="4">
    <source>
        <dbReference type="ARBA" id="ARBA00022606"/>
    </source>
</evidence>
<dbReference type="PRINTS" id="PR00245">
    <property type="entry name" value="OLFACTORYR"/>
</dbReference>
<keyword evidence="16" id="KW-1185">Reference proteome</keyword>
<evidence type="ECO:0000313" key="15">
    <source>
        <dbReference type="EMBL" id="MBZ3871389.1"/>
    </source>
</evidence>
<feature type="transmembrane region" description="Helical" evidence="13">
    <location>
        <begin position="237"/>
        <end position="260"/>
    </location>
</feature>
<evidence type="ECO:0000256" key="3">
    <source>
        <dbReference type="ARBA" id="ARBA00022475"/>
    </source>
</evidence>
<evidence type="ECO:0000256" key="13">
    <source>
        <dbReference type="RuleBase" id="RU363047"/>
    </source>
</evidence>
<evidence type="ECO:0000256" key="8">
    <source>
        <dbReference type="ARBA" id="ARBA00023040"/>
    </source>
</evidence>
<comment type="subcellular location">
    <subcellularLocation>
        <location evidence="1 13">Cell membrane</location>
        <topology evidence="1 13">Multi-pass membrane protein</topology>
    </subcellularLocation>
</comment>
<proteinExistence type="inferred from homology"/>
<keyword evidence="9 13" id="KW-0472">Membrane</keyword>
<evidence type="ECO:0000256" key="9">
    <source>
        <dbReference type="ARBA" id="ARBA00023136"/>
    </source>
</evidence>
<comment type="similarity">
    <text evidence="2 12">Belongs to the G-protein coupled receptor 1 family.</text>
</comment>
<dbReference type="InterPro" id="IPR000725">
    <property type="entry name" value="Olfact_rcpt"/>
</dbReference>
<organism evidence="15 16">
    <name type="scientific">Sciurus carolinensis</name>
    <name type="common">Eastern gray squirrel</name>
    <dbReference type="NCBI Taxonomy" id="30640"/>
    <lineage>
        <taxon>Eukaryota</taxon>
        <taxon>Metazoa</taxon>
        <taxon>Chordata</taxon>
        <taxon>Craniata</taxon>
        <taxon>Vertebrata</taxon>
        <taxon>Euteleostomi</taxon>
        <taxon>Mammalia</taxon>
        <taxon>Eutheria</taxon>
        <taxon>Euarchontoglires</taxon>
        <taxon>Glires</taxon>
        <taxon>Rodentia</taxon>
        <taxon>Sciuromorpha</taxon>
        <taxon>Sciuridae</taxon>
        <taxon>Sciurinae</taxon>
        <taxon>Sciurini</taxon>
        <taxon>Sciurus</taxon>
    </lineage>
</organism>